<keyword evidence="1" id="KW-1133">Transmembrane helix</keyword>
<keyword evidence="3" id="KW-1185">Reference proteome</keyword>
<feature type="transmembrane region" description="Helical" evidence="1">
    <location>
        <begin position="223"/>
        <end position="245"/>
    </location>
</feature>
<name>A0A1B8H289_9GAMM</name>
<evidence type="ECO:0000313" key="3">
    <source>
        <dbReference type="Proteomes" id="UP000092377"/>
    </source>
</evidence>
<feature type="transmembrane region" description="Helical" evidence="1">
    <location>
        <begin position="182"/>
        <end position="203"/>
    </location>
</feature>
<dbReference type="GO" id="GO:0009390">
    <property type="term" value="C:dimethyl sulfoxide reductase complex"/>
    <property type="evidence" value="ECO:0007669"/>
    <property type="project" value="TreeGrafter"/>
</dbReference>
<dbReference type="PANTHER" id="PTHR38095:SF1">
    <property type="entry name" value="ANAEROBIC DIMETHYL SULFOXIDE REDUCTASE CHAIN YNFH"/>
    <property type="match status" value="1"/>
</dbReference>
<feature type="transmembrane region" description="Helical" evidence="1">
    <location>
        <begin position="252"/>
        <end position="276"/>
    </location>
</feature>
<feature type="transmembrane region" description="Helical" evidence="1">
    <location>
        <begin position="44"/>
        <end position="68"/>
    </location>
</feature>
<dbReference type="RefSeq" id="WP_067405890.1">
    <property type="nucleotide sequence ID" value="NZ_LZEY01000059.1"/>
</dbReference>
<proteinExistence type="predicted"/>
<feature type="transmembrane region" description="Helical" evidence="1">
    <location>
        <begin position="88"/>
        <end position="105"/>
    </location>
</feature>
<organism evidence="2 3">
    <name type="scientific">Morganella psychrotolerans</name>
    <dbReference type="NCBI Taxonomy" id="368603"/>
    <lineage>
        <taxon>Bacteria</taxon>
        <taxon>Pseudomonadati</taxon>
        <taxon>Pseudomonadota</taxon>
        <taxon>Gammaproteobacteria</taxon>
        <taxon>Enterobacterales</taxon>
        <taxon>Morganellaceae</taxon>
        <taxon>Morganella</taxon>
    </lineage>
</organism>
<dbReference type="GO" id="GO:0009389">
    <property type="term" value="F:dimethyl sulfoxide reductase activity"/>
    <property type="evidence" value="ECO:0007669"/>
    <property type="project" value="TreeGrafter"/>
</dbReference>
<dbReference type="Pfam" id="PF04976">
    <property type="entry name" value="DmsC"/>
    <property type="match status" value="1"/>
</dbReference>
<dbReference type="InterPro" id="IPR007059">
    <property type="entry name" value="DmsC"/>
</dbReference>
<accession>A0A1B8H289</accession>
<dbReference type="EMBL" id="LZEY01000059">
    <property type="protein sequence ID" value="OBU03188.1"/>
    <property type="molecule type" value="Genomic_DNA"/>
</dbReference>
<dbReference type="AlphaFoldDB" id="A0A1B8H289"/>
<dbReference type="OrthoDB" id="4394845at2"/>
<dbReference type="Proteomes" id="UP000092377">
    <property type="component" value="Unassembled WGS sequence"/>
</dbReference>
<keyword evidence="1" id="KW-0812">Transmembrane</keyword>
<feature type="transmembrane region" description="Helical" evidence="1">
    <location>
        <begin position="12"/>
        <end position="32"/>
    </location>
</feature>
<protein>
    <submittedName>
        <fullName evidence="2">Dimethylsulfoxide reductase</fullName>
    </submittedName>
</protein>
<reference evidence="3" key="1">
    <citation type="submission" date="2016-06" db="EMBL/GenBank/DDBJ databases">
        <authorList>
            <person name="Butler K."/>
        </authorList>
    </citation>
    <scope>NUCLEOTIDE SEQUENCE [LARGE SCALE GENOMIC DNA]</scope>
    <source>
        <strain evidence="3">GCSL-Mp20</strain>
    </source>
</reference>
<keyword evidence="1" id="KW-0472">Membrane</keyword>
<gene>
    <name evidence="2" type="ORF">AYY18_11045</name>
</gene>
<dbReference type="GO" id="GO:0019645">
    <property type="term" value="P:anaerobic electron transport chain"/>
    <property type="evidence" value="ECO:0007669"/>
    <property type="project" value="InterPro"/>
</dbReference>
<dbReference type="GO" id="GO:0005886">
    <property type="term" value="C:plasma membrane"/>
    <property type="evidence" value="ECO:0007669"/>
    <property type="project" value="TreeGrafter"/>
</dbReference>
<evidence type="ECO:0000256" key="1">
    <source>
        <dbReference type="SAM" id="Phobius"/>
    </source>
</evidence>
<evidence type="ECO:0000313" key="2">
    <source>
        <dbReference type="EMBL" id="OBU03188.1"/>
    </source>
</evidence>
<feature type="transmembrane region" description="Helical" evidence="1">
    <location>
        <begin position="117"/>
        <end position="137"/>
    </location>
</feature>
<sequence>MGSGIHEWPLMFFTTLGQSVAGAFIIMAAVLLSGKLTPEMNRKVHYSMFGLWVLMGIGFLLSMMHMGTPMRAFNAFNRLGSSSLSNEIAAGSVFFAAGGFYWLLAVLNKMPAALGKLWLVVVMILAAVFIYAIPQVYQIATVPTWNTPYTTIHFVLTALLGGPLLAALLLRMAGFDLRCISWLPVVSIIALVVSVIAVTAQGFDLGGIRSSVQNASALVPEFGMFMGWRLVLLALGLACWVLPLVKRTNPPVIMMLAGFVLVLGGEIIGRGIFYGLHMTVGMAYLA</sequence>
<feature type="transmembrane region" description="Helical" evidence="1">
    <location>
        <begin position="149"/>
        <end position="170"/>
    </location>
</feature>
<comment type="caution">
    <text evidence="2">The sequence shown here is derived from an EMBL/GenBank/DDBJ whole genome shotgun (WGS) entry which is preliminary data.</text>
</comment>
<dbReference type="PANTHER" id="PTHR38095">
    <property type="entry name" value="ANAEROBIC DIMETHYL SULFOXIDE REDUCTASE CHAIN YNFH"/>
    <property type="match status" value="1"/>
</dbReference>